<dbReference type="CDD" id="cd03443">
    <property type="entry name" value="PaaI_thioesterase"/>
    <property type="match status" value="1"/>
</dbReference>
<name>A0A0P1HX83_9RHOB</name>
<dbReference type="Pfam" id="PF03061">
    <property type="entry name" value="4HBT"/>
    <property type="match status" value="1"/>
</dbReference>
<dbReference type="PANTHER" id="PTHR21660">
    <property type="entry name" value="THIOESTERASE SUPERFAMILY MEMBER-RELATED"/>
    <property type="match status" value="1"/>
</dbReference>
<keyword evidence="2" id="KW-0378">Hydrolase</keyword>
<dbReference type="InterPro" id="IPR039298">
    <property type="entry name" value="ACOT13"/>
</dbReference>
<sequence>MPAMPLDRPLIPLFQAMGYNVEINAEAVEAHCVMEISQLHLNRQGSLHGGVAATLLDTASGITASLSCDPQGLTPFVTLSLNVNYMALARQGAVRASGRITGGGRTTKFVACDLRDAEGRLIAASTGVFKRMRNTGTEAAA</sequence>
<dbReference type="AlphaFoldDB" id="A0A0P1HX83"/>
<organism evidence="4 5">
    <name type="scientific">Leisingera aquaemixtae</name>
    <dbReference type="NCBI Taxonomy" id="1396826"/>
    <lineage>
        <taxon>Bacteria</taxon>
        <taxon>Pseudomonadati</taxon>
        <taxon>Pseudomonadota</taxon>
        <taxon>Alphaproteobacteria</taxon>
        <taxon>Rhodobacterales</taxon>
        <taxon>Roseobacteraceae</taxon>
        <taxon>Leisingera</taxon>
    </lineage>
</organism>
<protein>
    <submittedName>
        <fullName evidence="4">Putative domain 1</fullName>
    </submittedName>
</protein>
<evidence type="ECO:0000256" key="2">
    <source>
        <dbReference type="ARBA" id="ARBA00022801"/>
    </source>
</evidence>
<dbReference type="Proteomes" id="UP000051326">
    <property type="component" value="Unassembled WGS sequence"/>
</dbReference>
<dbReference type="EMBL" id="CYSR01000022">
    <property type="protein sequence ID" value="CUI00089.1"/>
    <property type="molecule type" value="Genomic_DNA"/>
</dbReference>
<proteinExistence type="inferred from homology"/>
<feature type="domain" description="Thioesterase" evidence="3">
    <location>
        <begin position="44"/>
        <end position="122"/>
    </location>
</feature>
<accession>A0A0P1HX83</accession>
<dbReference type="Gene3D" id="3.10.129.10">
    <property type="entry name" value="Hotdog Thioesterase"/>
    <property type="match status" value="1"/>
</dbReference>
<dbReference type="STRING" id="1396826.PHA8399_02215"/>
<evidence type="ECO:0000313" key="4">
    <source>
        <dbReference type="EMBL" id="CUI00089.1"/>
    </source>
</evidence>
<dbReference type="NCBIfam" id="TIGR00369">
    <property type="entry name" value="unchar_dom_1"/>
    <property type="match status" value="1"/>
</dbReference>
<evidence type="ECO:0000313" key="5">
    <source>
        <dbReference type="Proteomes" id="UP000051326"/>
    </source>
</evidence>
<evidence type="ECO:0000259" key="3">
    <source>
        <dbReference type="Pfam" id="PF03061"/>
    </source>
</evidence>
<dbReference type="GO" id="GO:0047617">
    <property type="term" value="F:fatty acyl-CoA hydrolase activity"/>
    <property type="evidence" value="ECO:0007669"/>
    <property type="project" value="InterPro"/>
</dbReference>
<comment type="similarity">
    <text evidence="1">Belongs to the thioesterase PaaI family.</text>
</comment>
<gene>
    <name evidence="4" type="ORF">PHA8399_02215</name>
</gene>
<dbReference type="SUPFAM" id="SSF54637">
    <property type="entry name" value="Thioesterase/thiol ester dehydrase-isomerase"/>
    <property type="match status" value="1"/>
</dbReference>
<dbReference type="InterPro" id="IPR003736">
    <property type="entry name" value="PAAI_dom"/>
</dbReference>
<dbReference type="InterPro" id="IPR006683">
    <property type="entry name" value="Thioestr_dom"/>
</dbReference>
<evidence type="ECO:0000256" key="1">
    <source>
        <dbReference type="ARBA" id="ARBA00008324"/>
    </source>
</evidence>
<dbReference type="PANTHER" id="PTHR21660:SF1">
    <property type="entry name" value="ACYL-COENZYME A THIOESTERASE 13"/>
    <property type="match status" value="1"/>
</dbReference>
<reference evidence="4 5" key="1">
    <citation type="submission" date="2015-09" db="EMBL/GenBank/DDBJ databases">
        <authorList>
            <consortium name="Swine Surveillance"/>
        </authorList>
    </citation>
    <scope>NUCLEOTIDE SEQUENCE [LARGE SCALE GENOMIC DNA]</scope>
    <source>
        <strain evidence="4 5">CECT 8399</strain>
    </source>
</reference>
<dbReference type="RefSeq" id="WP_058286199.1">
    <property type="nucleotide sequence ID" value="NZ_CYSR01000022.1"/>
</dbReference>
<dbReference type="InterPro" id="IPR029069">
    <property type="entry name" value="HotDog_dom_sf"/>
</dbReference>